<dbReference type="EMBL" id="JACOPE010000001">
    <property type="protein sequence ID" value="MBC5684293.1"/>
    <property type="molecule type" value="Genomic_DNA"/>
</dbReference>
<name>A0ABR7GA28_9FIRM</name>
<reference evidence="3 4" key="1">
    <citation type="submission" date="2020-08" db="EMBL/GenBank/DDBJ databases">
        <title>Genome public.</title>
        <authorList>
            <person name="Liu C."/>
            <person name="Sun Q."/>
        </authorList>
    </citation>
    <scope>NUCLEOTIDE SEQUENCE [LARGE SCALE GENOMIC DNA]</scope>
    <source>
        <strain evidence="3 4">NSJ-13</strain>
    </source>
</reference>
<evidence type="ECO:0000313" key="3">
    <source>
        <dbReference type="EMBL" id="MBC5684293.1"/>
    </source>
</evidence>
<keyword evidence="4" id="KW-1185">Reference proteome</keyword>
<gene>
    <name evidence="3" type="ORF">H8S40_12215</name>
</gene>
<keyword evidence="1" id="KW-0689">Ribosomal protein</keyword>
<dbReference type="SUPFAM" id="SSF50104">
    <property type="entry name" value="Translation proteins SH3-like domain"/>
    <property type="match status" value="1"/>
</dbReference>
<dbReference type="InterPro" id="IPR041985">
    <property type="entry name" value="Ribosomal_eL14_KOW"/>
</dbReference>
<dbReference type="InterPro" id="IPR008991">
    <property type="entry name" value="Translation_prot_SH3-like_sf"/>
</dbReference>
<dbReference type="Proteomes" id="UP000631576">
    <property type="component" value="Unassembled WGS sequence"/>
</dbReference>
<evidence type="ECO:0000313" key="4">
    <source>
        <dbReference type="Proteomes" id="UP000631576"/>
    </source>
</evidence>
<sequence>MFMEPGMLARSKAGRDKDCIYVIISVNDEYVYLADGVKRSVSNLKKKNRRHVQIIYKMQCEDCTDDAAIRETIQSYIQKAYGC</sequence>
<protein>
    <submittedName>
        <fullName evidence="3">KOW domain-containing RNA-binding protein</fullName>
    </submittedName>
</protein>
<keyword evidence="2" id="KW-0687">Ribonucleoprotein</keyword>
<organism evidence="3 4">
    <name type="scientific">Ruminococcus hominis</name>
    <dbReference type="NCBI Taxonomy" id="2763065"/>
    <lineage>
        <taxon>Bacteria</taxon>
        <taxon>Bacillati</taxon>
        <taxon>Bacillota</taxon>
        <taxon>Clostridia</taxon>
        <taxon>Eubacteriales</taxon>
        <taxon>Oscillospiraceae</taxon>
        <taxon>Ruminococcus</taxon>
    </lineage>
</organism>
<proteinExistence type="predicted"/>
<comment type="caution">
    <text evidence="3">The sequence shown here is derived from an EMBL/GenBank/DDBJ whole genome shotgun (WGS) entry which is preliminary data.</text>
</comment>
<evidence type="ECO:0000256" key="2">
    <source>
        <dbReference type="ARBA" id="ARBA00023274"/>
    </source>
</evidence>
<dbReference type="CDD" id="cd06088">
    <property type="entry name" value="KOW_RPL14"/>
    <property type="match status" value="1"/>
</dbReference>
<accession>A0ABR7GA28</accession>
<dbReference type="RefSeq" id="WP_022074466.1">
    <property type="nucleotide sequence ID" value="NZ_JACOPE010000001.1"/>
</dbReference>
<evidence type="ECO:0000256" key="1">
    <source>
        <dbReference type="ARBA" id="ARBA00022980"/>
    </source>
</evidence>